<name>A0A328Q550_9EURY</name>
<dbReference type="InterPro" id="IPR023271">
    <property type="entry name" value="Aquaporin-like"/>
</dbReference>
<keyword evidence="3 6" id="KW-0812">Transmembrane</keyword>
<dbReference type="PANTHER" id="PTHR45724:SF13">
    <property type="entry name" value="AQUAPORIN NIP1-1-RELATED"/>
    <property type="match status" value="1"/>
</dbReference>
<comment type="subcellular location">
    <subcellularLocation>
        <location evidence="1">Membrane</location>
        <topology evidence="1">Multi-pass membrane protein</topology>
    </subcellularLocation>
</comment>
<evidence type="ECO:0000256" key="6">
    <source>
        <dbReference type="SAM" id="Phobius"/>
    </source>
</evidence>
<reference evidence="7 8" key="1">
    <citation type="submission" date="2017-05" db="EMBL/GenBank/DDBJ databases">
        <title>Host range expansion of the Methanosphaera genus to humans and monogastric animals involves recent and extensive reduction in genome content.</title>
        <authorList>
            <person name="Hoedt E.C."/>
            <person name="Volmer J.G."/>
            <person name="Parks D.H."/>
            <person name="Rosewarne C.P."/>
            <person name="Denman S.E."/>
            <person name="Mcsweeney C.S."/>
            <person name="O Cuiv P."/>
            <person name="Hugenholtz P."/>
            <person name="Tyson G.W."/>
            <person name="Morrison M."/>
        </authorList>
    </citation>
    <scope>NUCLEOTIDE SEQUENCE [LARGE SCALE GENOMIC DNA]</scope>
    <source>
        <strain evidence="7 8">PA5</strain>
    </source>
</reference>
<keyword evidence="2" id="KW-0813">Transport</keyword>
<dbReference type="AlphaFoldDB" id="A0A328Q550"/>
<accession>A0A328Q550</accession>
<comment type="caution">
    <text evidence="7">The sequence shown here is derived from an EMBL/GenBank/DDBJ whole genome shotgun (WGS) entry which is preliminary data.</text>
</comment>
<feature type="transmembrane region" description="Helical" evidence="6">
    <location>
        <begin position="217"/>
        <end position="240"/>
    </location>
</feature>
<dbReference type="InterPro" id="IPR000425">
    <property type="entry name" value="MIP"/>
</dbReference>
<dbReference type="GeneID" id="3855484"/>
<dbReference type="Pfam" id="PF00230">
    <property type="entry name" value="MIP"/>
    <property type="match status" value="1"/>
</dbReference>
<dbReference type="OMA" id="FKKKMFW"/>
<keyword evidence="5 6" id="KW-0472">Membrane</keyword>
<dbReference type="InterPro" id="IPR034294">
    <property type="entry name" value="Aquaporin_transptr"/>
</dbReference>
<evidence type="ECO:0000256" key="4">
    <source>
        <dbReference type="ARBA" id="ARBA00022989"/>
    </source>
</evidence>
<sequence>MTEFRKILSEVIGTYTLVFFGTLSVVVTLLIAQGVETTNIFNIGIGALGGVGDWLSIGFAFAMPLIAAIYAFARISGAHFNPAVTIGLWSIKKFPTKDVIPYIVSQIIGSLLATFTIVAILGKQASTIGVLGSVAPFGDVTLLGVFIAEFLGTFLLMYAIMAVAVDKNAQPGFAALIIGLVILGIVVAIGNISGSGINPARSLTPMIGNLIVAGTPIDLLVLAVYIIAPILGAICGAQLYEYLYKEIGY</sequence>
<dbReference type="InterPro" id="IPR022357">
    <property type="entry name" value="MIP_CS"/>
</dbReference>
<feature type="transmembrane region" description="Helical" evidence="6">
    <location>
        <begin position="12"/>
        <end position="34"/>
    </location>
</feature>
<dbReference type="PRINTS" id="PR00783">
    <property type="entry name" value="MINTRINSICP"/>
</dbReference>
<gene>
    <name evidence="7" type="ORF">CA615_06165</name>
</gene>
<feature type="transmembrane region" description="Helical" evidence="6">
    <location>
        <begin position="142"/>
        <end position="165"/>
    </location>
</feature>
<dbReference type="Proteomes" id="UP000248557">
    <property type="component" value="Unassembled WGS sequence"/>
</dbReference>
<evidence type="ECO:0000256" key="5">
    <source>
        <dbReference type="ARBA" id="ARBA00023136"/>
    </source>
</evidence>
<dbReference type="EMBL" id="NGJK01000078">
    <property type="protein sequence ID" value="RAP02706.1"/>
    <property type="molecule type" value="Genomic_DNA"/>
</dbReference>
<keyword evidence="4 6" id="KW-1133">Transmembrane helix</keyword>
<dbReference type="GO" id="GO:0015267">
    <property type="term" value="F:channel activity"/>
    <property type="evidence" value="ECO:0007669"/>
    <property type="project" value="InterPro"/>
</dbReference>
<evidence type="ECO:0000256" key="1">
    <source>
        <dbReference type="ARBA" id="ARBA00004141"/>
    </source>
</evidence>
<proteinExistence type="predicted"/>
<dbReference type="RefSeq" id="WP_011406816.1">
    <property type="nucleotide sequence ID" value="NZ_CATZNA010000035.1"/>
</dbReference>
<feature type="transmembrane region" description="Helical" evidence="6">
    <location>
        <begin position="54"/>
        <end position="73"/>
    </location>
</feature>
<dbReference type="Gene3D" id="1.20.1080.10">
    <property type="entry name" value="Glycerol uptake facilitator protein"/>
    <property type="match status" value="1"/>
</dbReference>
<dbReference type="PROSITE" id="PS00221">
    <property type="entry name" value="MIP"/>
    <property type="match status" value="1"/>
</dbReference>
<evidence type="ECO:0000256" key="2">
    <source>
        <dbReference type="ARBA" id="ARBA00022448"/>
    </source>
</evidence>
<feature type="transmembrane region" description="Helical" evidence="6">
    <location>
        <begin position="172"/>
        <end position="197"/>
    </location>
</feature>
<evidence type="ECO:0000256" key="3">
    <source>
        <dbReference type="ARBA" id="ARBA00022692"/>
    </source>
</evidence>
<evidence type="ECO:0000313" key="7">
    <source>
        <dbReference type="EMBL" id="RAP02706.1"/>
    </source>
</evidence>
<protein>
    <submittedName>
        <fullName evidence="7">Aquaporin</fullName>
    </submittedName>
</protein>
<dbReference type="SUPFAM" id="SSF81338">
    <property type="entry name" value="Aquaporin-like"/>
    <property type="match status" value="1"/>
</dbReference>
<dbReference type="PANTHER" id="PTHR45724">
    <property type="entry name" value="AQUAPORIN NIP2-1"/>
    <property type="match status" value="1"/>
</dbReference>
<feature type="transmembrane region" description="Helical" evidence="6">
    <location>
        <begin position="99"/>
        <end position="122"/>
    </location>
</feature>
<dbReference type="GO" id="GO:0016020">
    <property type="term" value="C:membrane"/>
    <property type="evidence" value="ECO:0007669"/>
    <property type="project" value="UniProtKB-SubCell"/>
</dbReference>
<organism evidence="7 8">
    <name type="scientific">Methanosphaera stadtmanae</name>
    <dbReference type="NCBI Taxonomy" id="2317"/>
    <lineage>
        <taxon>Archaea</taxon>
        <taxon>Methanobacteriati</taxon>
        <taxon>Methanobacteriota</taxon>
        <taxon>Methanomada group</taxon>
        <taxon>Methanobacteria</taxon>
        <taxon>Methanobacteriales</taxon>
        <taxon>Methanobacteriaceae</taxon>
        <taxon>Methanosphaera</taxon>
    </lineage>
</organism>
<evidence type="ECO:0000313" key="8">
    <source>
        <dbReference type="Proteomes" id="UP000248557"/>
    </source>
</evidence>